<evidence type="ECO:0000313" key="4">
    <source>
        <dbReference type="Proteomes" id="UP000199800"/>
    </source>
</evidence>
<dbReference type="EMBL" id="FOHN01000002">
    <property type="protein sequence ID" value="SES73118.1"/>
    <property type="molecule type" value="Genomic_DNA"/>
</dbReference>
<feature type="compositionally biased region" description="Polar residues" evidence="1">
    <location>
        <begin position="31"/>
        <end position="43"/>
    </location>
</feature>
<organism evidence="3 4">
    <name type="scientific">[Clostridium] polysaccharolyticum</name>
    <dbReference type="NCBI Taxonomy" id="29364"/>
    <lineage>
        <taxon>Bacteria</taxon>
        <taxon>Bacillati</taxon>
        <taxon>Bacillota</taxon>
        <taxon>Clostridia</taxon>
        <taxon>Lachnospirales</taxon>
        <taxon>Lachnospiraceae</taxon>
    </lineage>
</organism>
<dbReference type="STRING" id="29364.SAMN04487772_102212"/>
<protein>
    <recommendedName>
        <fullName evidence="5">Lipoprotein</fullName>
    </recommendedName>
</protein>
<sequence>MKRKIFSKKISILFVCLMAICLAGCAGKTDNGNANEPNATQNTDDNKDNPSDVAAGSESGAADNPSDGVKATDNPNGAGTAMTGTPQASKANPINDNITGFYSETAAYPLLESEIIDELDYENQDMSKTRYYYNYVDLDGDNIDEIIVQLNGEYNTTKDGDTVLIVKQTNADDDDDDDDGFDVIAQFTAFANPVIVSDNKTNGYRDLIFINPDSDPTTYKKVTYGKDGYGKMSDAKTIENLDNVTGVALLCNDIAADTQKEEGLFFAK</sequence>
<feature type="region of interest" description="Disordered" evidence="1">
    <location>
        <begin position="31"/>
        <end position="94"/>
    </location>
</feature>
<gene>
    <name evidence="3" type="ORF">SAMN04487772_102212</name>
</gene>
<evidence type="ECO:0000256" key="2">
    <source>
        <dbReference type="SAM" id="SignalP"/>
    </source>
</evidence>
<dbReference type="RefSeq" id="WP_092475819.1">
    <property type="nucleotide sequence ID" value="NZ_FOHN01000002.1"/>
</dbReference>
<dbReference type="AlphaFoldDB" id="A0A1H9YVA1"/>
<evidence type="ECO:0000256" key="1">
    <source>
        <dbReference type="SAM" id="MobiDB-lite"/>
    </source>
</evidence>
<accession>A0A1H9YVA1</accession>
<dbReference type="OrthoDB" id="5637at2"/>
<reference evidence="3 4" key="1">
    <citation type="submission" date="2016-10" db="EMBL/GenBank/DDBJ databases">
        <authorList>
            <person name="de Groot N.N."/>
        </authorList>
    </citation>
    <scope>NUCLEOTIDE SEQUENCE [LARGE SCALE GENOMIC DNA]</scope>
    <source>
        <strain evidence="3 4">DSM 1801</strain>
    </source>
</reference>
<keyword evidence="4" id="KW-1185">Reference proteome</keyword>
<name>A0A1H9YVA1_9FIRM</name>
<keyword evidence="2" id="KW-0732">Signal</keyword>
<feature type="signal peptide" evidence="2">
    <location>
        <begin position="1"/>
        <end position="26"/>
    </location>
</feature>
<evidence type="ECO:0000313" key="3">
    <source>
        <dbReference type="EMBL" id="SES73118.1"/>
    </source>
</evidence>
<evidence type="ECO:0008006" key="5">
    <source>
        <dbReference type="Google" id="ProtNLM"/>
    </source>
</evidence>
<proteinExistence type="predicted"/>
<dbReference type="Proteomes" id="UP000199800">
    <property type="component" value="Unassembled WGS sequence"/>
</dbReference>
<feature type="compositionally biased region" description="Polar residues" evidence="1">
    <location>
        <begin position="73"/>
        <end position="94"/>
    </location>
</feature>
<feature type="chain" id="PRO_5038477352" description="Lipoprotein" evidence="2">
    <location>
        <begin position="27"/>
        <end position="268"/>
    </location>
</feature>